<sequence>MSRPEAVGSRGDTSAWILASAAEFVAPPGTPAHAAIADWLLRIARHEQVSPGDRLPAERALAAALGVSRMTLRQALGQLQATGHLVRTVGANGGNFIAVPRPLVDITNMIGLSPQLLRSVPMVTSRLLEAVTVSARHDVASALDLPNGAPVHRVVRVREAEGRPVVLERSHFPAVLLPNLVRLDLSGSIYEVLRDHYDAAPATADEELLPILPARDEAELLQTSPSVPALRILRTARTRNGVAIEYSDDIFRTDLLRVVVSGRLS</sequence>
<accession>F5XSI6</accession>
<dbReference type="Pfam" id="PF00392">
    <property type="entry name" value="GntR"/>
    <property type="match status" value="1"/>
</dbReference>
<dbReference type="EMBL" id="AP012204">
    <property type="protein sequence ID" value="BAK34867.1"/>
    <property type="molecule type" value="Genomic_DNA"/>
</dbReference>
<keyword evidence="6" id="KW-1185">Reference proteome</keyword>
<proteinExistence type="predicted"/>
<evidence type="ECO:0000256" key="1">
    <source>
        <dbReference type="ARBA" id="ARBA00023015"/>
    </source>
</evidence>
<feature type="domain" description="HTH gntR-type" evidence="4">
    <location>
        <begin position="30"/>
        <end position="100"/>
    </location>
</feature>
<dbReference type="Gene3D" id="3.40.1410.10">
    <property type="entry name" value="Chorismate lyase-like"/>
    <property type="match status" value="1"/>
</dbReference>
<dbReference type="KEGG" id="mph:MLP_18530"/>
<dbReference type="HOGENOM" id="CLU_063236_2_2_11"/>
<dbReference type="Proteomes" id="UP000007947">
    <property type="component" value="Chromosome"/>
</dbReference>
<evidence type="ECO:0000256" key="2">
    <source>
        <dbReference type="ARBA" id="ARBA00023125"/>
    </source>
</evidence>
<dbReference type="SMART" id="SM00345">
    <property type="entry name" value="HTH_GNTR"/>
    <property type="match status" value="1"/>
</dbReference>
<dbReference type="eggNOG" id="COG2188">
    <property type="taxonomic scope" value="Bacteria"/>
</dbReference>
<organism evidence="5 6">
    <name type="scientific">Microlunatus phosphovorus (strain ATCC 700054 / DSM 10555 / JCM 9379 / NBRC 101784 / NCIMB 13414 / VKM Ac-1990 / NM-1)</name>
    <dbReference type="NCBI Taxonomy" id="1032480"/>
    <lineage>
        <taxon>Bacteria</taxon>
        <taxon>Bacillati</taxon>
        <taxon>Actinomycetota</taxon>
        <taxon>Actinomycetes</taxon>
        <taxon>Propionibacteriales</taxon>
        <taxon>Propionibacteriaceae</taxon>
        <taxon>Microlunatus</taxon>
    </lineage>
</organism>
<evidence type="ECO:0000259" key="4">
    <source>
        <dbReference type="PROSITE" id="PS50949"/>
    </source>
</evidence>
<dbReference type="InterPro" id="IPR036388">
    <property type="entry name" value="WH-like_DNA-bd_sf"/>
</dbReference>
<dbReference type="GO" id="GO:0045892">
    <property type="term" value="P:negative regulation of DNA-templated transcription"/>
    <property type="evidence" value="ECO:0007669"/>
    <property type="project" value="TreeGrafter"/>
</dbReference>
<dbReference type="SUPFAM" id="SSF46785">
    <property type="entry name" value="Winged helix' DNA-binding domain"/>
    <property type="match status" value="1"/>
</dbReference>
<keyword evidence="2" id="KW-0238">DNA-binding</keyword>
<dbReference type="OrthoDB" id="155424at2"/>
<dbReference type="InterPro" id="IPR050679">
    <property type="entry name" value="Bact_HTH_transcr_reg"/>
</dbReference>
<dbReference type="PANTHER" id="PTHR44846:SF1">
    <property type="entry name" value="MANNOSYL-D-GLYCERATE TRANSPORT_METABOLISM SYSTEM REPRESSOR MNGR-RELATED"/>
    <property type="match status" value="1"/>
</dbReference>
<keyword evidence="3" id="KW-0804">Transcription</keyword>
<dbReference type="InterPro" id="IPR036390">
    <property type="entry name" value="WH_DNA-bd_sf"/>
</dbReference>
<gene>
    <name evidence="5" type="ordered locus">MLP_18530</name>
</gene>
<protein>
    <submittedName>
        <fullName evidence="5">GntR family transcriptional regulator</fullName>
    </submittedName>
</protein>
<dbReference type="PROSITE" id="PS50949">
    <property type="entry name" value="HTH_GNTR"/>
    <property type="match status" value="1"/>
</dbReference>
<evidence type="ECO:0000313" key="5">
    <source>
        <dbReference type="EMBL" id="BAK34867.1"/>
    </source>
</evidence>
<dbReference type="PANTHER" id="PTHR44846">
    <property type="entry name" value="MANNOSYL-D-GLYCERATE TRANSPORT/METABOLISM SYSTEM REPRESSOR MNGR-RELATED"/>
    <property type="match status" value="1"/>
</dbReference>
<dbReference type="AlphaFoldDB" id="F5XSI6"/>
<keyword evidence="1" id="KW-0805">Transcription regulation</keyword>
<evidence type="ECO:0000256" key="3">
    <source>
        <dbReference type="ARBA" id="ARBA00023163"/>
    </source>
</evidence>
<dbReference type="GO" id="GO:0003700">
    <property type="term" value="F:DNA-binding transcription factor activity"/>
    <property type="evidence" value="ECO:0007669"/>
    <property type="project" value="InterPro"/>
</dbReference>
<dbReference type="SUPFAM" id="SSF64288">
    <property type="entry name" value="Chorismate lyase-like"/>
    <property type="match status" value="1"/>
</dbReference>
<dbReference type="PRINTS" id="PR00035">
    <property type="entry name" value="HTHGNTR"/>
</dbReference>
<name>F5XSI6_MICPN</name>
<dbReference type="InterPro" id="IPR000524">
    <property type="entry name" value="Tscrpt_reg_HTH_GntR"/>
</dbReference>
<dbReference type="STRING" id="1032480.MLP_18530"/>
<dbReference type="RefSeq" id="WP_013862747.1">
    <property type="nucleotide sequence ID" value="NC_015635.1"/>
</dbReference>
<reference evidence="5 6" key="1">
    <citation type="submission" date="2011-05" db="EMBL/GenBank/DDBJ databases">
        <title>Whole genome sequence of Microlunatus phosphovorus NM-1.</title>
        <authorList>
            <person name="Hosoyama A."/>
            <person name="Sasaki K."/>
            <person name="Harada T."/>
            <person name="Igarashi R."/>
            <person name="Kawakoshi A."/>
            <person name="Sasagawa M."/>
            <person name="Fukada J."/>
            <person name="Nakamura S."/>
            <person name="Katano Y."/>
            <person name="Hanada S."/>
            <person name="Kamagata Y."/>
            <person name="Nakamura N."/>
            <person name="Yamazaki S."/>
            <person name="Fujita N."/>
        </authorList>
    </citation>
    <scope>NUCLEOTIDE SEQUENCE [LARGE SCALE GENOMIC DNA]</scope>
    <source>
        <strain evidence="6">ATCC 700054 / DSM 10555 / JCM 9379 / NBRC 101784 / NCIMB 13414 / VKM Ac-1990 / NM-1</strain>
    </source>
</reference>
<dbReference type="SMART" id="SM00866">
    <property type="entry name" value="UTRA"/>
    <property type="match status" value="1"/>
</dbReference>
<dbReference type="InterPro" id="IPR011663">
    <property type="entry name" value="UTRA"/>
</dbReference>
<dbReference type="Pfam" id="PF07702">
    <property type="entry name" value="UTRA"/>
    <property type="match status" value="1"/>
</dbReference>
<dbReference type="Gene3D" id="1.10.10.10">
    <property type="entry name" value="Winged helix-like DNA-binding domain superfamily/Winged helix DNA-binding domain"/>
    <property type="match status" value="1"/>
</dbReference>
<dbReference type="InterPro" id="IPR028978">
    <property type="entry name" value="Chorismate_lyase_/UTRA_dom_sf"/>
</dbReference>
<dbReference type="GO" id="GO:0003677">
    <property type="term" value="F:DNA binding"/>
    <property type="evidence" value="ECO:0007669"/>
    <property type="project" value="UniProtKB-KW"/>
</dbReference>
<evidence type="ECO:0000313" key="6">
    <source>
        <dbReference type="Proteomes" id="UP000007947"/>
    </source>
</evidence>
<dbReference type="CDD" id="cd07377">
    <property type="entry name" value="WHTH_GntR"/>
    <property type="match status" value="1"/>
</dbReference>